<comment type="caution">
    <text evidence="3">The sequence shown here is derived from an EMBL/GenBank/DDBJ whole genome shotgun (WGS) entry which is preliminary data.</text>
</comment>
<feature type="compositionally biased region" description="Basic and acidic residues" evidence="1">
    <location>
        <begin position="400"/>
        <end position="411"/>
    </location>
</feature>
<feature type="region of interest" description="Disordered" evidence="1">
    <location>
        <begin position="334"/>
        <end position="411"/>
    </location>
</feature>
<dbReference type="EMBL" id="FJUW01000058">
    <property type="protein sequence ID" value="CZT10757.1"/>
    <property type="molecule type" value="Genomic_DNA"/>
</dbReference>
<sequence length="619" mass="68975">MDRYDRWTEDKLRQECIERKLRCDGVKSKLAKRIADHDEVTQYAEPHPVFDRDSDLKGTKEATYLDSQAEFDENYWNSVLGSELEFFETMVESKKTELADTLKNIEVEYDAAMNEKDARVASYEDASASSGQVAETSSRSASPNLSLEISSLMDESSAIVQSSPEPTHEVLTKKLSPTPCIHQPEITSIAKPQPAGAAVSVLAPTSKKAYLPMPLAEYAFNKAPPSNGGRQAGAKKAIPSAAPKTAPTTGVTENGAIASVVKNVYLPMPKIESAFHKTPLPKDARKTQVKKAAPGLVSKSALTKSTESGTVVPFTKKAYFPMPKIESAFHKISLPKAGRKAHTTKAPAKPEPKSLSKKTTTESGAAPAADKVYKSMSKIESAFHKTPPPKSTRKGRAKKPVPEPEPKPEPRKFMTEAGIKYLKEHSIDSKKITEYEKLVEDPSNLKRPSSETEASKAKKLRLDPEEVIKPDRDHARVEEDSVQACLINVGYLYLPCEDEKKVRGDSLPYLSYQYRAFAITDFRADKNGYFMVFEKTIKGDRDLKKCLELIDMEIAEKTFFDKNVTDVKMSKRDDAEEELEAESESETEPEREEVDLGYTHVPYKNVPSQSRWGRRYGYQ</sequence>
<evidence type="ECO:0000313" key="4">
    <source>
        <dbReference type="Proteomes" id="UP000178129"/>
    </source>
</evidence>
<dbReference type="Proteomes" id="UP000178129">
    <property type="component" value="Unassembled WGS sequence"/>
</dbReference>
<gene>
    <name evidence="3" type="ORF">RCO7_05923</name>
</gene>
<feature type="domain" description="SAP" evidence="2">
    <location>
        <begin position="4"/>
        <end position="38"/>
    </location>
</feature>
<feature type="region of interest" description="Disordered" evidence="1">
    <location>
        <begin position="571"/>
        <end position="619"/>
    </location>
</feature>
<feature type="region of interest" description="Disordered" evidence="1">
    <location>
        <begin position="440"/>
        <end position="461"/>
    </location>
</feature>
<evidence type="ECO:0000313" key="3">
    <source>
        <dbReference type="EMBL" id="CZT10757.1"/>
    </source>
</evidence>
<name>A0A1E1LJU9_9HELO</name>
<accession>A0A1E1LJU9</accession>
<protein>
    <recommendedName>
        <fullName evidence="2">SAP domain-containing protein</fullName>
    </recommendedName>
</protein>
<proteinExistence type="predicted"/>
<organism evidence="3 4">
    <name type="scientific">Rhynchosporium graminicola</name>
    <dbReference type="NCBI Taxonomy" id="2792576"/>
    <lineage>
        <taxon>Eukaryota</taxon>
        <taxon>Fungi</taxon>
        <taxon>Dikarya</taxon>
        <taxon>Ascomycota</taxon>
        <taxon>Pezizomycotina</taxon>
        <taxon>Leotiomycetes</taxon>
        <taxon>Helotiales</taxon>
        <taxon>Ploettnerulaceae</taxon>
        <taxon>Rhynchosporium</taxon>
    </lineage>
</organism>
<evidence type="ECO:0000259" key="2">
    <source>
        <dbReference type="SMART" id="SM00513"/>
    </source>
</evidence>
<reference evidence="4" key="1">
    <citation type="submission" date="2016-03" db="EMBL/GenBank/DDBJ databases">
        <authorList>
            <person name="Ploux O."/>
        </authorList>
    </citation>
    <scope>NUCLEOTIDE SEQUENCE [LARGE SCALE GENOMIC DNA]</scope>
    <source>
        <strain evidence="4">UK7</strain>
    </source>
</reference>
<dbReference type="InParanoid" id="A0A1E1LJU9"/>
<evidence type="ECO:0000256" key="1">
    <source>
        <dbReference type="SAM" id="MobiDB-lite"/>
    </source>
</evidence>
<dbReference type="AlphaFoldDB" id="A0A1E1LJU9"/>
<keyword evidence="4" id="KW-1185">Reference proteome</keyword>
<dbReference type="InterPro" id="IPR003034">
    <property type="entry name" value="SAP_dom"/>
</dbReference>
<dbReference type="SMART" id="SM00513">
    <property type="entry name" value="SAP"/>
    <property type="match status" value="1"/>
</dbReference>
<feature type="region of interest" description="Disordered" evidence="1">
    <location>
        <begin position="226"/>
        <end position="249"/>
    </location>
</feature>
<feature type="compositionally biased region" description="Acidic residues" evidence="1">
    <location>
        <begin position="575"/>
        <end position="595"/>
    </location>
</feature>